<dbReference type="EMBL" id="SRLO01000417">
    <property type="protein sequence ID" value="TNN56943.1"/>
    <property type="molecule type" value="Genomic_DNA"/>
</dbReference>
<evidence type="ECO:0000256" key="2">
    <source>
        <dbReference type="ARBA" id="ARBA00004584"/>
    </source>
</evidence>
<dbReference type="SUPFAM" id="SSF57924">
    <property type="entry name" value="Inhibitor of apoptosis (IAP) repeat"/>
    <property type="match status" value="1"/>
</dbReference>
<comment type="caution">
    <text evidence="9">The sequence shown here is derived from an EMBL/GenBank/DDBJ whole genome shotgun (WGS) entry which is preliminary data.</text>
</comment>
<keyword evidence="5" id="KW-0498">Mitosis</keyword>
<keyword evidence="10" id="KW-1185">Reference proteome</keyword>
<dbReference type="GO" id="GO:0046872">
    <property type="term" value="F:metal ion binding"/>
    <property type="evidence" value="ECO:0007669"/>
    <property type="project" value="UniProtKB-KW"/>
</dbReference>
<dbReference type="InterPro" id="IPR051190">
    <property type="entry name" value="Baculoviral_IAP"/>
</dbReference>
<dbReference type="Pfam" id="PF00653">
    <property type="entry name" value="BIR"/>
    <property type="match status" value="1"/>
</dbReference>
<keyword evidence="8" id="KW-0137">Centromere</keyword>
<keyword evidence="5" id="KW-0132">Cell division</keyword>
<name>A0A4Z2GW00_9TELE</name>
<dbReference type="CDD" id="cd00022">
    <property type="entry name" value="BIR"/>
    <property type="match status" value="1"/>
</dbReference>
<evidence type="ECO:0000256" key="8">
    <source>
        <dbReference type="ARBA" id="ARBA00023328"/>
    </source>
</evidence>
<dbReference type="OrthoDB" id="2196114at2759"/>
<keyword evidence="6" id="KW-0159">Chromosome partition</keyword>
<dbReference type="SMART" id="SM00238">
    <property type="entry name" value="BIR"/>
    <property type="match status" value="1"/>
</dbReference>
<dbReference type="InterPro" id="IPR001370">
    <property type="entry name" value="BIR_rpt"/>
</dbReference>
<accession>A0A4Z2GW00</accession>
<dbReference type="GO" id="GO:0000775">
    <property type="term" value="C:chromosome, centromeric region"/>
    <property type="evidence" value="ECO:0007669"/>
    <property type="project" value="UniProtKB-SubCell"/>
</dbReference>
<organism evidence="9 10">
    <name type="scientific">Liparis tanakae</name>
    <name type="common">Tanaka's snailfish</name>
    <dbReference type="NCBI Taxonomy" id="230148"/>
    <lineage>
        <taxon>Eukaryota</taxon>
        <taxon>Metazoa</taxon>
        <taxon>Chordata</taxon>
        <taxon>Craniata</taxon>
        <taxon>Vertebrata</taxon>
        <taxon>Euteleostomi</taxon>
        <taxon>Actinopterygii</taxon>
        <taxon>Neopterygii</taxon>
        <taxon>Teleostei</taxon>
        <taxon>Neoteleostei</taxon>
        <taxon>Acanthomorphata</taxon>
        <taxon>Eupercaria</taxon>
        <taxon>Perciformes</taxon>
        <taxon>Cottioidei</taxon>
        <taxon>Cottales</taxon>
        <taxon>Liparidae</taxon>
        <taxon>Liparis</taxon>
    </lineage>
</organism>
<evidence type="ECO:0000313" key="10">
    <source>
        <dbReference type="Proteomes" id="UP000314294"/>
    </source>
</evidence>
<comment type="similarity">
    <text evidence="3">Belongs to the IAP family.</text>
</comment>
<reference evidence="9 10" key="1">
    <citation type="submission" date="2019-03" db="EMBL/GenBank/DDBJ databases">
        <title>First draft genome of Liparis tanakae, snailfish: a comprehensive survey of snailfish specific genes.</title>
        <authorList>
            <person name="Kim W."/>
            <person name="Song I."/>
            <person name="Jeong J.-H."/>
            <person name="Kim D."/>
            <person name="Kim S."/>
            <person name="Ryu S."/>
            <person name="Song J.Y."/>
            <person name="Lee S.K."/>
        </authorList>
    </citation>
    <scope>NUCLEOTIDE SEQUENCE [LARGE SCALE GENOMIC DNA]</scope>
    <source>
        <tissue evidence="9">Muscle</tissue>
    </source>
</reference>
<keyword evidence="4" id="KW-0479">Metal-binding</keyword>
<dbReference type="PANTHER" id="PTHR46771">
    <property type="entry name" value="DETERIN"/>
    <property type="match status" value="1"/>
</dbReference>
<gene>
    <name evidence="9" type="primary">birc5.1-a</name>
    <name evidence="9" type="ORF">EYF80_032841</name>
</gene>
<comment type="subcellular location">
    <subcellularLocation>
        <location evidence="2">Chromosome</location>
        <location evidence="2">Centromere</location>
    </subcellularLocation>
    <subcellularLocation>
        <location evidence="1">Cytoplasm</location>
        <location evidence="1">Cytoskeleton</location>
        <location evidence="1">Spindle</location>
    </subcellularLocation>
</comment>
<dbReference type="GO" id="GO:0005819">
    <property type="term" value="C:spindle"/>
    <property type="evidence" value="ECO:0007669"/>
    <property type="project" value="UniProtKB-SubCell"/>
</dbReference>
<dbReference type="Gene3D" id="1.10.1170.10">
    <property type="entry name" value="Inhibitor Of Apoptosis Protein (2mihbC-IAP-1), Chain A"/>
    <property type="match status" value="1"/>
</dbReference>
<evidence type="ECO:0000256" key="5">
    <source>
        <dbReference type="ARBA" id="ARBA00022776"/>
    </source>
</evidence>
<dbReference type="PROSITE" id="PS50143">
    <property type="entry name" value="BIR_REPEAT_2"/>
    <property type="match status" value="1"/>
</dbReference>
<evidence type="ECO:0000256" key="3">
    <source>
        <dbReference type="ARBA" id="ARBA00006672"/>
    </source>
</evidence>
<dbReference type="Proteomes" id="UP000314294">
    <property type="component" value="Unassembled WGS sequence"/>
</dbReference>
<evidence type="ECO:0000313" key="9">
    <source>
        <dbReference type="EMBL" id="TNN56943.1"/>
    </source>
</evidence>
<evidence type="ECO:0000256" key="7">
    <source>
        <dbReference type="ARBA" id="ARBA00022833"/>
    </source>
</evidence>
<evidence type="ECO:0000256" key="6">
    <source>
        <dbReference type="ARBA" id="ARBA00022829"/>
    </source>
</evidence>
<sequence>MAGMGAQRVVGRQRKKRQERGKDIGLLSPPFAIGYRSIILRMTSITFGWTGIMGHIMVETLKHLLLLGLSLQMATAGFVHCPSENEPDVACCFFCLLELEGWEPDDDPWTEHSKRSPNCGYLTLKKDVIELTVADYYQMEKERLKVYLRKVCHRMMGDFRDGVDHMIESLKSQLDTIYHGPPTLDVFCAPFERDPHLSLHSAHCGVPKPSNFHNAVGVREGEGAGCSSKFRASPFRGAPPLNLSPYPYGAHRGAIVNEFFDNELCPTSQSLGLQSVQAHISHAAHLRGDQVRGSEGVKGHVQGQLIAGRLKKWMALRPCWEAPSCGSGVMVRREVVSMVARVG</sequence>
<proteinExistence type="inferred from homology"/>
<keyword evidence="5" id="KW-0131">Cell cycle</keyword>
<dbReference type="PANTHER" id="PTHR46771:SF2">
    <property type="entry name" value="BACULOVIRAL IAP REPEAT-CONTAINING PROTEIN 5.1"/>
    <property type="match status" value="1"/>
</dbReference>
<evidence type="ECO:0000256" key="1">
    <source>
        <dbReference type="ARBA" id="ARBA00004186"/>
    </source>
</evidence>
<protein>
    <submittedName>
        <fullName evidence="9">Baculoviral IAP repeat-containing protein 5.1-A</fullName>
    </submittedName>
</protein>
<keyword evidence="7" id="KW-0862">Zinc</keyword>
<evidence type="ECO:0000256" key="4">
    <source>
        <dbReference type="ARBA" id="ARBA00022723"/>
    </source>
</evidence>
<dbReference type="AlphaFoldDB" id="A0A4Z2GW00"/>
<dbReference type="GO" id="GO:0007059">
    <property type="term" value="P:chromosome segregation"/>
    <property type="evidence" value="ECO:0007669"/>
    <property type="project" value="UniProtKB-KW"/>
</dbReference>